<keyword evidence="4" id="KW-1185">Reference proteome</keyword>
<reference evidence="3 4" key="1">
    <citation type="journal article" date="2020" name="Microbiol. Resour. Announc.">
        <title>Draft Genome Sequence of a Cladosporium Species Isolated from the Mesophotic Ascidian Didemnum maculosum.</title>
        <authorList>
            <person name="Gioti A."/>
            <person name="Siaperas R."/>
            <person name="Nikolaivits E."/>
            <person name="Le Goff G."/>
            <person name="Ouazzani J."/>
            <person name="Kotoulas G."/>
            <person name="Topakas E."/>
        </authorList>
    </citation>
    <scope>NUCLEOTIDE SEQUENCE [LARGE SCALE GENOMIC DNA]</scope>
    <source>
        <strain evidence="3 4">TM138-S3</strain>
    </source>
</reference>
<accession>A0AB34KD51</accession>
<dbReference type="PANTHER" id="PTHR10127:SF850">
    <property type="entry name" value="METALLOENDOPEPTIDASE"/>
    <property type="match status" value="1"/>
</dbReference>
<evidence type="ECO:0000256" key="1">
    <source>
        <dbReference type="PROSITE-ProRule" id="PRU01211"/>
    </source>
</evidence>
<dbReference type="PROSITE" id="PS51864">
    <property type="entry name" value="ASTACIN"/>
    <property type="match status" value="1"/>
</dbReference>
<evidence type="ECO:0000259" key="2">
    <source>
        <dbReference type="PROSITE" id="PS51864"/>
    </source>
</evidence>
<gene>
    <name evidence="3" type="ORF">WHR41_08633</name>
</gene>
<dbReference type="AlphaFoldDB" id="A0AB34KD51"/>
<feature type="domain" description="Peptidase M12A" evidence="2">
    <location>
        <begin position="1"/>
        <end position="166"/>
    </location>
</feature>
<proteinExistence type="predicted"/>
<keyword evidence="1" id="KW-0378">Hydrolase</keyword>
<sequence length="192" mass="22103">MMHELGHAIGLQHEHQRQDRGQYLEFHCENLDGYEQAKRKAAVDERAYFEDDEDIETRMSLVCNDDEIAFDYLPAALPFIRQKDHRLESEKAKFKYYVQLDSFDYDSIMIYSSHANTPIDIDATNPKTWVLKRKDGTAVWQGGSKRAADAKITEGDIARVAQLYFKARGATLEATGLGKWDGQRIRKARLTN</sequence>
<dbReference type="PANTHER" id="PTHR10127">
    <property type="entry name" value="DISCOIDIN, CUB, EGF, LAMININ , AND ZINC METALLOPROTEASE DOMAIN CONTAINING"/>
    <property type="match status" value="1"/>
</dbReference>
<dbReference type="InterPro" id="IPR001506">
    <property type="entry name" value="Peptidase_M12A"/>
</dbReference>
<dbReference type="InterPro" id="IPR024079">
    <property type="entry name" value="MetalloPept_cat_dom_sf"/>
</dbReference>
<comment type="caution">
    <text evidence="1">Lacks conserved residue(s) required for the propagation of feature annotation.</text>
</comment>
<feature type="binding site" evidence="1">
    <location>
        <position position="13"/>
    </location>
    <ligand>
        <name>Zn(2+)</name>
        <dbReference type="ChEBI" id="CHEBI:29105"/>
        <note>catalytic</note>
    </ligand>
</feature>
<comment type="cofactor">
    <cofactor evidence="1">
        <name>Zn(2+)</name>
        <dbReference type="ChEBI" id="CHEBI:29105"/>
    </cofactor>
    <text evidence="1">Binds 1 zinc ion per subunit.</text>
</comment>
<dbReference type="Pfam" id="PF01400">
    <property type="entry name" value="Astacin"/>
    <property type="match status" value="1"/>
</dbReference>
<dbReference type="RefSeq" id="XP_069225931.1">
    <property type="nucleotide sequence ID" value="XM_069377237.1"/>
</dbReference>
<dbReference type="Gene3D" id="3.40.390.10">
    <property type="entry name" value="Collagenase (Catalytic Domain)"/>
    <property type="match status" value="1"/>
</dbReference>
<evidence type="ECO:0000313" key="3">
    <source>
        <dbReference type="EMBL" id="KAL1582824.1"/>
    </source>
</evidence>
<dbReference type="GO" id="GO:0006508">
    <property type="term" value="P:proteolysis"/>
    <property type="evidence" value="ECO:0007669"/>
    <property type="project" value="UniProtKB-KW"/>
</dbReference>
<evidence type="ECO:0000313" key="4">
    <source>
        <dbReference type="Proteomes" id="UP000803884"/>
    </source>
</evidence>
<dbReference type="GO" id="GO:0004222">
    <property type="term" value="F:metalloendopeptidase activity"/>
    <property type="evidence" value="ECO:0007669"/>
    <property type="project" value="UniProtKB-UniRule"/>
</dbReference>
<dbReference type="GO" id="GO:0008270">
    <property type="term" value="F:zinc ion binding"/>
    <property type="evidence" value="ECO:0007669"/>
    <property type="project" value="UniProtKB-UniRule"/>
</dbReference>
<organism evidence="3 4">
    <name type="scientific">Cladosporium halotolerans</name>
    <dbReference type="NCBI Taxonomy" id="1052096"/>
    <lineage>
        <taxon>Eukaryota</taxon>
        <taxon>Fungi</taxon>
        <taxon>Dikarya</taxon>
        <taxon>Ascomycota</taxon>
        <taxon>Pezizomycotina</taxon>
        <taxon>Dothideomycetes</taxon>
        <taxon>Dothideomycetidae</taxon>
        <taxon>Cladosporiales</taxon>
        <taxon>Cladosporiaceae</taxon>
        <taxon>Cladosporium</taxon>
    </lineage>
</organism>
<name>A0AB34KD51_9PEZI</name>
<dbReference type="Proteomes" id="UP000803884">
    <property type="component" value="Unassembled WGS sequence"/>
</dbReference>
<keyword evidence="1" id="KW-0645">Protease</keyword>
<feature type="binding site" evidence="1">
    <location>
        <position position="7"/>
    </location>
    <ligand>
        <name>Zn(2+)</name>
        <dbReference type="ChEBI" id="CHEBI:29105"/>
        <note>catalytic</note>
    </ligand>
</feature>
<keyword evidence="1" id="KW-0479">Metal-binding</keyword>
<feature type="binding site" evidence="1">
    <location>
        <position position="3"/>
    </location>
    <ligand>
        <name>Zn(2+)</name>
        <dbReference type="ChEBI" id="CHEBI:29105"/>
        <note>catalytic</note>
    </ligand>
</feature>
<feature type="active site" evidence="1">
    <location>
        <position position="4"/>
    </location>
</feature>
<comment type="caution">
    <text evidence="3">The sequence shown here is derived from an EMBL/GenBank/DDBJ whole genome shotgun (WGS) entry which is preliminary data.</text>
</comment>
<dbReference type="EMBL" id="JAAQHG020000043">
    <property type="protein sequence ID" value="KAL1582824.1"/>
    <property type="molecule type" value="Genomic_DNA"/>
</dbReference>
<dbReference type="GeneID" id="96010075"/>
<dbReference type="SUPFAM" id="SSF55486">
    <property type="entry name" value="Metalloproteases ('zincins'), catalytic domain"/>
    <property type="match status" value="1"/>
</dbReference>
<protein>
    <recommendedName>
        <fullName evidence="2">Peptidase M12A domain-containing protein</fullName>
    </recommendedName>
</protein>
<keyword evidence="1" id="KW-0862">Zinc</keyword>
<keyword evidence="1" id="KW-0482">Metalloprotease</keyword>